<proteinExistence type="predicted"/>
<organism evidence="2 3">
    <name type="scientific">Escallonia herrerae</name>
    <dbReference type="NCBI Taxonomy" id="1293975"/>
    <lineage>
        <taxon>Eukaryota</taxon>
        <taxon>Viridiplantae</taxon>
        <taxon>Streptophyta</taxon>
        <taxon>Embryophyta</taxon>
        <taxon>Tracheophyta</taxon>
        <taxon>Spermatophyta</taxon>
        <taxon>Magnoliopsida</taxon>
        <taxon>eudicotyledons</taxon>
        <taxon>Gunneridae</taxon>
        <taxon>Pentapetalae</taxon>
        <taxon>asterids</taxon>
        <taxon>campanulids</taxon>
        <taxon>Escalloniales</taxon>
        <taxon>Escalloniaceae</taxon>
        <taxon>Escallonia</taxon>
    </lineage>
</organism>
<evidence type="ECO:0000259" key="1">
    <source>
        <dbReference type="Pfam" id="PF08276"/>
    </source>
</evidence>
<dbReference type="AlphaFoldDB" id="A0AA88V912"/>
<dbReference type="EMBL" id="JAVXUP010002331">
    <property type="protein sequence ID" value="KAK3003985.1"/>
    <property type="molecule type" value="Genomic_DNA"/>
</dbReference>
<dbReference type="InterPro" id="IPR003609">
    <property type="entry name" value="Pan_app"/>
</dbReference>
<dbReference type="Gene3D" id="3.50.4.10">
    <property type="entry name" value="Hepatocyte Growth Factor"/>
    <property type="match status" value="1"/>
</dbReference>
<feature type="domain" description="Apple" evidence="1">
    <location>
        <begin position="2"/>
        <end position="38"/>
    </location>
</feature>
<accession>A0AA88V912</accession>
<sequence length="60" mass="6890">MKGDGFLKYPRKRFPDTRNSLYNGNLTLQECHKVCLKTALVWLMQIQTPEKEGVTACFGL</sequence>
<reference evidence="2" key="1">
    <citation type="submission" date="2022-12" db="EMBL/GenBank/DDBJ databases">
        <title>Draft genome assemblies for two species of Escallonia (Escalloniales).</title>
        <authorList>
            <person name="Chanderbali A."/>
            <person name="Dervinis C."/>
            <person name="Anghel I."/>
            <person name="Soltis D."/>
            <person name="Soltis P."/>
            <person name="Zapata F."/>
        </authorList>
    </citation>
    <scope>NUCLEOTIDE SEQUENCE</scope>
    <source>
        <strain evidence="2">UCBG64.0493</strain>
        <tissue evidence="2">Leaf</tissue>
    </source>
</reference>
<evidence type="ECO:0000313" key="2">
    <source>
        <dbReference type="EMBL" id="KAK3003985.1"/>
    </source>
</evidence>
<feature type="non-terminal residue" evidence="2">
    <location>
        <position position="60"/>
    </location>
</feature>
<dbReference type="Pfam" id="PF08276">
    <property type="entry name" value="PAN_2"/>
    <property type="match status" value="1"/>
</dbReference>
<evidence type="ECO:0000313" key="3">
    <source>
        <dbReference type="Proteomes" id="UP001188597"/>
    </source>
</evidence>
<comment type="caution">
    <text evidence="2">The sequence shown here is derived from an EMBL/GenBank/DDBJ whole genome shotgun (WGS) entry which is preliminary data.</text>
</comment>
<gene>
    <name evidence="2" type="ORF">RJ639_018176</name>
</gene>
<name>A0AA88V912_9ASTE</name>
<keyword evidence="3" id="KW-1185">Reference proteome</keyword>
<dbReference type="Proteomes" id="UP001188597">
    <property type="component" value="Unassembled WGS sequence"/>
</dbReference>
<protein>
    <recommendedName>
        <fullName evidence="1">Apple domain-containing protein</fullName>
    </recommendedName>
</protein>